<keyword evidence="1" id="KW-0677">Repeat</keyword>
<proteinExistence type="predicted"/>
<evidence type="ECO:0000259" key="2">
    <source>
        <dbReference type="Pfam" id="PF25021"/>
    </source>
</evidence>
<dbReference type="InterPro" id="IPR035986">
    <property type="entry name" value="PKD_dom_sf"/>
</dbReference>
<reference evidence="3 4" key="1">
    <citation type="submission" date="2015-08" db="EMBL/GenBank/DDBJ databases">
        <title>Complete genome sequence of Sulfurifustis variabilis.</title>
        <authorList>
            <person name="Miura A."/>
            <person name="Kojima H."/>
            <person name="Fukui M."/>
        </authorList>
    </citation>
    <scope>NUCLEOTIDE SEQUENCE [LARGE SCALE GENOMIC DNA]</scope>
    <source>
        <strain evidence="4">skN76</strain>
    </source>
</reference>
<dbReference type="InterPro" id="IPR013783">
    <property type="entry name" value="Ig-like_fold"/>
</dbReference>
<dbReference type="InterPro" id="IPR011042">
    <property type="entry name" value="6-blade_b-propeller_TolB-like"/>
</dbReference>
<dbReference type="InterPro" id="IPR056822">
    <property type="entry name" value="TEN_NHL"/>
</dbReference>
<dbReference type="KEGG" id="sva:SVA_1741"/>
<dbReference type="PANTHER" id="PTHR46388:SF2">
    <property type="entry name" value="NHL REPEAT-CONTAINING PROTEIN 2"/>
    <property type="match status" value="1"/>
</dbReference>
<keyword evidence="4" id="KW-1185">Reference proteome</keyword>
<dbReference type="GO" id="GO:0030246">
    <property type="term" value="F:carbohydrate binding"/>
    <property type="evidence" value="ECO:0007669"/>
    <property type="project" value="UniProtKB-KW"/>
</dbReference>
<name>A0A1B4V4H2_9GAMM</name>
<dbReference type="CDD" id="cd00146">
    <property type="entry name" value="PKD"/>
    <property type="match status" value="1"/>
</dbReference>
<accession>A0A1B4V4H2</accession>
<dbReference type="Pfam" id="PF25021">
    <property type="entry name" value="TEN_NHL"/>
    <property type="match status" value="1"/>
</dbReference>
<feature type="domain" description="Teneurin NHL" evidence="2">
    <location>
        <begin position="25"/>
        <end position="198"/>
    </location>
</feature>
<dbReference type="Gene3D" id="2.120.10.30">
    <property type="entry name" value="TolB, C-terminal domain"/>
    <property type="match status" value="4"/>
</dbReference>
<dbReference type="PANTHER" id="PTHR46388">
    <property type="entry name" value="NHL REPEAT-CONTAINING PROTEIN 2"/>
    <property type="match status" value="1"/>
</dbReference>
<dbReference type="Proteomes" id="UP000218899">
    <property type="component" value="Chromosome"/>
</dbReference>
<dbReference type="Gene3D" id="2.60.40.10">
    <property type="entry name" value="Immunoglobulins"/>
    <property type="match status" value="1"/>
</dbReference>
<protein>
    <submittedName>
        <fullName evidence="3">Ricin B lectin</fullName>
    </submittedName>
</protein>
<dbReference type="Pfam" id="PF01436">
    <property type="entry name" value="NHL"/>
    <property type="match status" value="1"/>
</dbReference>
<dbReference type="EMBL" id="AP014936">
    <property type="protein sequence ID" value="BAU48295.1"/>
    <property type="molecule type" value="Genomic_DNA"/>
</dbReference>
<evidence type="ECO:0000313" key="3">
    <source>
        <dbReference type="EMBL" id="BAU48295.1"/>
    </source>
</evidence>
<organism evidence="3 4">
    <name type="scientific">Sulfurifustis variabilis</name>
    <dbReference type="NCBI Taxonomy" id="1675686"/>
    <lineage>
        <taxon>Bacteria</taxon>
        <taxon>Pseudomonadati</taxon>
        <taxon>Pseudomonadota</taxon>
        <taxon>Gammaproteobacteria</taxon>
        <taxon>Acidiferrobacterales</taxon>
        <taxon>Acidiferrobacteraceae</taxon>
        <taxon>Sulfurifustis</taxon>
    </lineage>
</organism>
<dbReference type="SUPFAM" id="SSF49299">
    <property type="entry name" value="PKD domain"/>
    <property type="match status" value="1"/>
</dbReference>
<dbReference type="AlphaFoldDB" id="A0A1B4V4H2"/>
<sequence length="536" mass="56649">MERAPSQAPAIHTVAGNGIAGFGADGQPATQSSLFYPSAIAIGASGELYIADYTRVRRVTTDGVITTYAGVRTPPSGSEPEPGRNLCTEGNGGLATEVEFAFITDLAMDPARTTLYVVDYTAGCVRRVDPDGRIYTVAGGGQSTDAGDGGPATEATLVFPLSVAVGPDGSLYIAEDDYPRIRRVTPDGTITTIAGNRTYDYSGDGGLATEASFTSIWDLAFDSKGSLYIADSNNRRIRRIDLDGIVTTFAGSGSPGYSGDGGPAVEAQFDFPSGLAFGPDGALYVADTDNSVIRRIAPDETITTIAGTGEYGYDGDGGPPRLARFAFPMGLAIDAGGSALVADSDNQRIRSFPVISENSEFAPVRVRFSISGDSGIQRIEADFDGDGKTDFATTNPNVGIASLYEEPGVYQATFTVTDSTGNKHVRTVPVLIKDIEEQDELLRSIYASMLNRLGVRDIDGALKTISGAAREKYRAVFDVLAPDLPTIVDQLGTLKEGAIGEEIAEYVLVRDVNGKSVAFLIYFLRGEDGVWRIEGM</sequence>
<dbReference type="InterPro" id="IPR001258">
    <property type="entry name" value="NHL_repeat"/>
</dbReference>
<evidence type="ECO:0000313" key="4">
    <source>
        <dbReference type="Proteomes" id="UP000218899"/>
    </source>
</evidence>
<gene>
    <name evidence="3" type="ORF">SVA_1741</name>
</gene>
<dbReference type="SUPFAM" id="SSF63829">
    <property type="entry name" value="Calcium-dependent phosphotriesterase"/>
    <property type="match status" value="1"/>
</dbReference>
<keyword evidence="3" id="KW-0430">Lectin</keyword>
<evidence type="ECO:0000256" key="1">
    <source>
        <dbReference type="ARBA" id="ARBA00022737"/>
    </source>
</evidence>